<dbReference type="InterPro" id="IPR027433">
    <property type="entry name" value="Lipoxygenase_dom_3"/>
</dbReference>
<evidence type="ECO:0000256" key="3">
    <source>
        <dbReference type="ARBA" id="ARBA00022723"/>
    </source>
</evidence>
<dbReference type="PROSITE" id="PS50095">
    <property type="entry name" value="PLAT"/>
    <property type="match status" value="1"/>
</dbReference>
<keyword evidence="6" id="KW-0223">Dioxygenase</keyword>
<name>A0A9D4V1J7_ADICA</name>
<dbReference type="InterPro" id="IPR036392">
    <property type="entry name" value="PLAT/LH2_dom_sf"/>
</dbReference>
<evidence type="ECO:0000259" key="11">
    <source>
        <dbReference type="PROSITE" id="PS50095"/>
    </source>
</evidence>
<organism evidence="13 15">
    <name type="scientific">Adiantum capillus-veneris</name>
    <name type="common">Maidenhair fern</name>
    <dbReference type="NCBI Taxonomy" id="13818"/>
    <lineage>
        <taxon>Eukaryota</taxon>
        <taxon>Viridiplantae</taxon>
        <taxon>Streptophyta</taxon>
        <taxon>Embryophyta</taxon>
        <taxon>Tracheophyta</taxon>
        <taxon>Polypodiopsida</taxon>
        <taxon>Polypodiidae</taxon>
        <taxon>Polypodiales</taxon>
        <taxon>Pteridineae</taxon>
        <taxon>Pteridaceae</taxon>
        <taxon>Vittarioideae</taxon>
        <taxon>Adiantum</taxon>
    </lineage>
</organism>
<feature type="domain" description="PLAT" evidence="11">
    <location>
        <begin position="7"/>
        <end position="135"/>
    </location>
</feature>
<keyword evidence="9" id="KW-0275">Fatty acid biosynthesis</keyword>
<dbReference type="SUPFAM" id="SSF48484">
    <property type="entry name" value="Lipoxigenase"/>
    <property type="match status" value="1"/>
</dbReference>
<dbReference type="Gene3D" id="3.10.450.60">
    <property type="match status" value="1"/>
</dbReference>
<evidence type="ECO:0000313" key="15">
    <source>
        <dbReference type="Proteomes" id="UP000886520"/>
    </source>
</evidence>
<dbReference type="AlphaFoldDB" id="A0A9D4V1J7"/>
<evidence type="ECO:0000259" key="12">
    <source>
        <dbReference type="PROSITE" id="PS51393"/>
    </source>
</evidence>
<dbReference type="OrthoDB" id="407298at2759"/>
<evidence type="ECO:0000256" key="7">
    <source>
        <dbReference type="ARBA" id="ARBA00023002"/>
    </source>
</evidence>
<dbReference type="PRINTS" id="PR00087">
    <property type="entry name" value="LIPOXYGENASE"/>
</dbReference>
<evidence type="ECO:0000256" key="1">
    <source>
        <dbReference type="ARBA" id="ARBA00009419"/>
    </source>
</evidence>
<dbReference type="PANTHER" id="PTHR11771">
    <property type="entry name" value="LIPOXYGENASE"/>
    <property type="match status" value="1"/>
</dbReference>
<dbReference type="Gene3D" id="4.10.375.10">
    <property type="entry name" value="Lipoxygenase-1, Domain 2"/>
    <property type="match status" value="1"/>
</dbReference>
<dbReference type="GO" id="GO:0031408">
    <property type="term" value="P:oxylipin biosynthetic process"/>
    <property type="evidence" value="ECO:0007669"/>
    <property type="project" value="UniProtKB-KW"/>
</dbReference>
<comment type="caution">
    <text evidence="10">Lacks conserved residue(s) required for the propagation of feature annotation.</text>
</comment>
<evidence type="ECO:0008006" key="16">
    <source>
        <dbReference type="Google" id="ProtNLM"/>
    </source>
</evidence>
<dbReference type="GO" id="GO:0006633">
    <property type="term" value="P:fatty acid biosynthetic process"/>
    <property type="evidence" value="ECO:0007669"/>
    <property type="project" value="UniProtKB-KW"/>
</dbReference>
<dbReference type="EMBL" id="JABFUD020000007">
    <property type="protein sequence ID" value="KAI5078183.1"/>
    <property type="molecule type" value="Genomic_DNA"/>
</dbReference>
<dbReference type="InterPro" id="IPR036226">
    <property type="entry name" value="LipOase_C_sf"/>
</dbReference>
<dbReference type="GO" id="GO:0046872">
    <property type="term" value="F:metal ion binding"/>
    <property type="evidence" value="ECO:0007669"/>
    <property type="project" value="UniProtKB-KW"/>
</dbReference>
<keyword evidence="3" id="KW-0479">Metal-binding</keyword>
<dbReference type="PROSITE" id="PS51393">
    <property type="entry name" value="LIPOXYGENASE_3"/>
    <property type="match status" value="1"/>
</dbReference>
<evidence type="ECO:0000313" key="13">
    <source>
        <dbReference type="EMBL" id="KAI5077884.1"/>
    </source>
</evidence>
<gene>
    <name evidence="13" type="ORF">GOP47_0007708</name>
    <name evidence="14" type="ORF">GOP47_0008007</name>
</gene>
<keyword evidence="15" id="KW-1185">Reference proteome</keyword>
<dbReference type="GO" id="GO:0034440">
    <property type="term" value="P:lipid oxidation"/>
    <property type="evidence" value="ECO:0007669"/>
    <property type="project" value="InterPro"/>
</dbReference>
<evidence type="ECO:0000256" key="6">
    <source>
        <dbReference type="ARBA" id="ARBA00022964"/>
    </source>
</evidence>
<evidence type="ECO:0000256" key="5">
    <source>
        <dbReference type="ARBA" id="ARBA00022832"/>
    </source>
</evidence>
<dbReference type="InterPro" id="IPR013819">
    <property type="entry name" value="LipOase_C"/>
</dbReference>
<evidence type="ECO:0000256" key="8">
    <source>
        <dbReference type="ARBA" id="ARBA00023098"/>
    </source>
</evidence>
<keyword evidence="5" id="KW-0276">Fatty acid metabolism</keyword>
<dbReference type="InterPro" id="IPR000907">
    <property type="entry name" value="LipOase"/>
</dbReference>
<proteinExistence type="inferred from homology"/>
<evidence type="ECO:0000256" key="4">
    <source>
        <dbReference type="ARBA" id="ARBA00022767"/>
    </source>
</evidence>
<dbReference type="EMBL" id="JABFUD020000007">
    <property type="protein sequence ID" value="KAI5077884.1"/>
    <property type="molecule type" value="Genomic_DNA"/>
</dbReference>
<evidence type="ECO:0000256" key="9">
    <source>
        <dbReference type="ARBA" id="ARBA00023160"/>
    </source>
</evidence>
<dbReference type="PRINTS" id="PR00468">
    <property type="entry name" value="PLTLPOXGNASE"/>
</dbReference>
<dbReference type="SMART" id="SM00308">
    <property type="entry name" value="LH2"/>
    <property type="match status" value="1"/>
</dbReference>
<keyword evidence="2" id="KW-0444">Lipid biosynthesis</keyword>
<keyword evidence="4" id="KW-0925">Oxylipin biosynthesis</keyword>
<keyword evidence="8" id="KW-0443">Lipid metabolism</keyword>
<dbReference type="Gene3D" id="4.10.372.10">
    <property type="entry name" value="Lipoxygenase-1, Domain 3"/>
    <property type="match status" value="1"/>
</dbReference>
<protein>
    <recommendedName>
        <fullName evidence="16">Lipoxygenase</fullName>
    </recommendedName>
</protein>
<dbReference type="Proteomes" id="UP000886520">
    <property type="component" value="Chromosome 7"/>
</dbReference>
<keyword evidence="7" id="KW-0560">Oxidoreductase</keyword>
<comment type="caution">
    <text evidence="13">The sequence shown here is derived from an EMBL/GenBank/DDBJ whole genome shotgun (WGS) entry which is preliminary data.</text>
</comment>
<comment type="similarity">
    <text evidence="1">Belongs to the lipoxygenase family.</text>
</comment>
<dbReference type="Gene3D" id="1.20.245.10">
    <property type="entry name" value="Lipoxygenase-1, Domain 5"/>
    <property type="match status" value="1"/>
</dbReference>
<dbReference type="InterPro" id="IPR001246">
    <property type="entry name" value="LipOase_plant"/>
</dbReference>
<accession>A0A9D4V1J7</accession>
<evidence type="ECO:0000313" key="14">
    <source>
        <dbReference type="EMBL" id="KAI5078183.1"/>
    </source>
</evidence>
<dbReference type="SUPFAM" id="SSF49723">
    <property type="entry name" value="Lipase/lipooxygenase domain (PLAT/LH2 domain)"/>
    <property type="match status" value="1"/>
</dbReference>
<dbReference type="Gene3D" id="2.60.60.20">
    <property type="entry name" value="PLAT/LH2 domain"/>
    <property type="match status" value="1"/>
</dbReference>
<reference evidence="13" key="1">
    <citation type="submission" date="2021-01" db="EMBL/GenBank/DDBJ databases">
        <title>Adiantum capillus-veneris genome.</title>
        <authorList>
            <person name="Fang Y."/>
            <person name="Liao Q."/>
        </authorList>
    </citation>
    <scope>NUCLEOTIDE SEQUENCE</scope>
    <source>
        <strain evidence="13">H3</strain>
        <tissue evidence="13">Leaf</tissue>
    </source>
</reference>
<dbReference type="Pfam" id="PF00305">
    <property type="entry name" value="Lipoxygenase"/>
    <property type="match status" value="1"/>
</dbReference>
<dbReference type="GO" id="GO:0016702">
    <property type="term" value="F:oxidoreductase activity, acting on single donors with incorporation of molecular oxygen, incorporation of two atoms of oxygen"/>
    <property type="evidence" value="ECO:0007669"/>
    <property type="project" value="InterPro"/>
</dbReference>
<dbReference type="InterPro" id="IPR001024">
    <property type="entry name" value="PLAT/LH2_dom"/>
</dbReference>
<evidence type="ECO:0000256" key="2">
    <source>
        <dbReference type="ARBA" id="ARBA00022516"/>
    </source>
</evidence>
<evidence type="ECO:0000256" key="10">
    <source>
        <dbReference type="PROSITE-ProRule" id="PRU00152"/>
    </source>
</evidence>
<sequence length="824" mass="94109">MKEKVVIKASVRILSETFLTRHSHTLNKLLGYNVKLRIVSLEIDSATEKSRLSEEVVLSLGSGVYQDPDSIISLSFNVESWFGRPGAIVVTSQDTGEFFLKSVTLTLPDNSTLYFPCHSWINHIKYNKGRPRYFFSNKLCLPFETPLALRQIREDELLCVRGDGTGERHSAERIYDYTVYNDLCDLDISLDRKRPIMGGSWDNPCPRRIRTGRKLLAEDEAYEAHMNSYNKTYVPRDERFSPLKKSRFMTAGIRSFSHSIISDMERLWRNDKSFANLKEIHSLYANELKTNSDGKSPMPPGPIEVPYLTFPHPGVVRVNKDGWKTDQEFGRQRLAGSNPHVIELLRVFPPESTLDEKIYGPPKSAISAQHLEPYLEGYSVEEAMERKLLYIVDYYDMYMPYLSRIHATENRATCASRTIFYLSKAEVLLPIAIELALPPPKEGQEARKRVFTPDHSKDIDWVWHFAKAHVLTVDTTYQLSVCHWLRTHASLEPIIMSTRRHLSKMHPLHAFLDPHLKDTANLNSEGRTALISAGGRIEKNFAGGKYQMQMVCQEYKKWKFSEQSLPNDLLRRGVAVKDPSTKSGVRLLIEDYPYAADGLELWVAIREWVHDYVPLYYKDDKAVQDDKELQNWWWEIKNVGHGDHAGADWWSEMSKVEDVEEAMATILWVTSGFHASVNFGNYAYGGYVPNSPGMTRLFIPEEGTKEYEKMMEDPERFYMDLIPSQGVATITMATFESLAHHLEEEEYLGQRPDAQWTSDKCALAALEKFCRNIANAEVAINARNAAYTSLHHRAGPVLMPYTLLTPSSGGVGMTFRGVPNSISM</sequence>
<feature type="domain" description="Lipoxygenase" evidence="12">
    <location>
        <begin position="139"/>
        <end position="824"/>
    </location>
</feature>